<feature type="transmembrane region" description="Helical" evidence="2">
    <location>
        <begin position="256"/>
        <end position="276"/>
    </location>
</feature>
<evidence type="ECO:0000256" key="1">
    <source>
        <dbReference type="SAM" id="MobiDB-lite"/>
    </source>
</evidence>
<protein>
    <submittedName>
        <fullName evidence="3">ABC-2 family transporter protein</fullName>
    </submittedName>
</protein>
<feature type="region of interest" description="Disordered" evidence="1">
    <location>
        <begin position="350"/>
        <end position="386"/>
    </location>
</feature>
<dbReference type="EMBL" id="AUBJ02000001">
    <property type="protein sequence ID" value="MCP2330539.1"/>
    <property type="molecule type" value="Genomic_DNA"/>
</dbReference>
<keyword evidence="2" id="KW-1133">Transmembrane helix</keyword>
<reference evidence="3 4" key="1">
    <citation type="submission" date="2013-07" db="EMBL/GenBank/DDBJ databases">
        <authorList>
            <consortium name="DOE Joint Genome Institute"/>
            <person name="Reeve W."/>
            <person name="Huntemann M."/>
            <person name="Han J."/>
            <person name="Chen A."/>
            <person name="Kyrpides N."/>
            <person name="Mavromatis K."/>
            <person name="Markowitz V."/>
            <person name="Palaniappan K."/>
            <person name="Ivanova N."/>
            <person name="Schaumberg A."/>
            <person name="Pati A."/>
            <person name="Liolios K."/>
            <person name="Nordberg H.P."/>
            <person name="Cantor M.N."/>
            <person name="Hua S.X."/>
            <person name="Woyke T."/>
        </authorList>
    </citation>
    <scope>NUCLEOTIDE SEQUENCE [LARGE SCALE GENOMIC DNA]</scope>
    <source>
        <strain evidence="3 4">DSM 43889</strain>
    </source>
</reference>
<feature type="transmembrane region" description="Helical" evidence="2">
    <location>
        <begin position="230"/>
        <end position="249"/>
    </location>
</feature>
<reference evidence="3 4" key="2">
    <citation type="submission" date="2022-06" db="EMBL/GenBank/DDBJ databases">
        <title>Genomic Encyclopedia of Type Strains, Phase I: the one thousand microbial genomes (KMG-I) project.</title>
        <authorList>
            <person name="Kyrpides N."/>
        </authorList>
    </citation>
    <scope>NUCLEOTIDE SEQUENCE [LARGE SCALE GENOMIC DNA]</scope>
    <source>
        <strain evidence="3 4">DSM 43889</strain>
    </source>
</reference>
<feature type="compositionally biased region" description="Pro residues" evidence="1">
    <location>
        <begin position="1"/>
        <end position="16"/>
    </location>
</feature>
<feature type="compositionally biased region" description="Basic residues" evidence="1">
    <location>
        <begin position="350"/>
        <end position="359"/>
    </location>
</feature>
<evidence type="ECO:0000313" key="3">
    <source>
        <dbReference type="EMBL" id="MCP2330539.1"/>
    </source>
</evidence>
<feature type="transmembrane region" description="Helical" evidence="2">
    <location>
        <begin position="203"/>
        <end position="224"/>
    </location>
</feature>
<keyword evidence="4" id="KW-1185">Reference proteome</keyword>
<gene>
    <name evidence="3" type="ORF">G443_000809</name>
</gene>
<sequence length="413" mass="41888">MGTSEPHPPGARPATPPGGAAAELRDALTPRAVLLVLAVLALHLAFVLSYAGAFHAPTPQRVPVAVVAPPGQADQLAEQLDDLPGQPLRAHVVDDEAAAVARLERREVDAAIVANPDSDTDTVLVASAAGASVGEAVRGVLTPVQQERGRQLQTRDVVPAASGDARGLTPFYLVIGWMLGGYLASAIMGLAGGEHRARPARVGVRLAVLAGYAVLSGLGGALIVGPVLDALPSGNVLVLWWVGALVAFASGATTMALQVLFGVVGVGVAILAFVVLGNPSAGGAYDASLLPPFWRAVGPWLPPGAGTTLVRDTAYFGDAPIAGPVGVLSGYAVLGVAVALIAAALLSRRPGGRGQRRRGSAPPGTPGDRRCSGHRGAPHFRCEPGTSRNVTPNRFHALIVAIAVTNAVSCSSS</sequence>
<dbReference type="RefSeq" id="WP_253860119.1">
    <property type="nucleotide sequence ID" value="NZ_AUBJ02000001.1"/>
</dbReference>
<keyword evidence="2" id="KW-0812">Transmembrane</keyword>
<accession>A0ABT1JEA1</accession>
<evidence type="ECO:0000256" key="2">
    <source>
        <dbReference type="SAM" id="Phobius"/>
    </source>
</evidence>
<feature type="transmembrane region" description="Helical" evidence="2">
    <location>
        <begin position="171"/>
        <end position="191"/>
    </location>
</feature>
<feature type="region of interest" description="Disordered" evidence="1">
    <location>
        <begin position="1"/>
        <end position="21"/>
    </location>
</feature>
<feature type="transmembrane region" description="Helical" evidence="2">
    <location>
        <begin position="328"/>
        <end position="347"/>
    </location>
</feature>
<name>A0ABT1JEA1_ACTCY</name>
<proteinExistence type="predicted"/>
<keyword evidence="2" id="KW-0472">Membrane</keyword>
<organism evidence="3 4">
    <name type="scientific">Actinoalloteichus caeruleus DSM 43889</name>
    <dbReference type="NCBI Taxonomy" id="1120930"/>
    <lineage>
        <taxon>Bacteria</taxon>
        <taxon>Bacillati</taxon>
        <taxon>Actinomycetota</taxon>
        <taxon>Actinomycetes</taxon>
        <taxon>Pseudonocardiales</taxon>
        <taxon>Pseudonocardiaceae</taxon>
        <taxon>Actinoalloteichus</taxon>
        <taxon>Actinoalloteichus cyanogriseus</taxon>
    </lineage>
</organism>
<feature type="transmembrane region" description="Helical" evidence="2">
    <location>
        <begin position="32"/>
        <end position="53"/>
    </location>
</feature>
<dbReference type="Proteomes" id="UP000791080">
    <property type="component" value="Unassembled WGS sequence"/>
</dbReference>
<comment type="caution">
    <text evidence="3">The sequence shown here is derived from an EMBL/GenBank/DDBJ whole genome shotgun (WGS) entry which is preliminary data.</text>
</comment>
<evidence type="ECO:0000313" key="4">
    <source>
        <dbReference type="Proteomes" id="UP000791080"/>
    </source>
</evidence>